<name>A0A8J6BSK2_ZIZPA</name>
<sequence>MSEPTSTRYLLLPRARFPTSSPTSSRGSPTSVAYASALRYDPSSRQANLHPLVAEKIGFSWLRDCDLSPSESCQAD</sequence>
<feature type="compositionally biased region" description="Low complexity" evidence="1">
    <location>
        <begin position="18"/>
        <end position="30"/>
    </location>
</feature>
<feature type="region of interest" description="Disordered" evidence="1">
    <location>
        <begin position="1"/>
        <end position="30"/>
    </location>
</feature>
<organism evidence="2 3">
    <name type="scientific">Zizania palustris</name>
    <name type="common">Northern wild rice</name>
    <dbReference type="NCBI Taxonomy" id="103762"/>
    <lineage>
        <taxon>Eukaryota</taxon>
        <taxon>Viridiplantae</taxon>
        <taxon>Streptophyta</taxon>
        <taxon>Embryophyta</taxon>
        <taxon>Tracheophyta</taxon>
        <taxon>Spermatophyta</taxon>
        <taxon>Magnoliopsida</taxon>
        <taxon>Liliopsida</taxon>
        <taxon>Poales</taxon>
        <taxon>Poaceae</taxon>
        <taxon>BOP clade</taxon>
        <taxon>Oryzoideae</taxon>
        <taxon>Oryzeae</taxon>
        <taxon>Zizaniinae</taxon>
        <taxon>Zizania</taxon>
    </lineage>
</organism>
<comment type="caution">
    <text evidence="2">The sequence shown here is derived from an EMBL/GenBank/DDBJ whole genome shotgun (WGS) entry which is preliminary data.</text>
</comment>
<evidence type="ECO:0000313" key="3">
    <source>
        <dbReference type="Proteomes" id="UP000729402"/>
    </source>
</evidence>
<evidence type="ECO:0000313" key="2">
    <source>
        <dbReference type="EMBL" id="KAG8094947.1"/>
    </source>
</evidence>
<proteinExistence type="predicted"/>
<keyword evidence="3" id="KW-1185">Reference proteome</keyword>
<dbReference type="Proteomes" id="UP000729402">
    <property type="component" value="Unassembled WGS sequence"/>
</dbReference>
<gene>
    <name evidence="2" type="ORF">GUJ93_ZPchr0012g19760</name>
</gene>
<accession>A0A8J6BSK2</accession>
<reference evidence="2" key="1">
    <citation type="journal article" date="2021" name="bioRxiv">
        <title>Whole Genome Assembly and Annotation of Northern Wild Rice, Zizania palustris L., Supports a Whole Genome Duplication in the Zizania Genus.</title>
        <authorList>
            <person name="Haas M."/>
            <person name="Kono T."/>
            <person name="Macchietto M."/>
            <person name="Millas R."/>
            <person name="McGilp L."/>
            <person name="Shao M."/>
            <person name="Duquette J."/>
            <person name="Hirsch C.N."/>
            <person name="Kimball J."/>
        </authorList>
    </citation>
    <scope>NUCLEOTIDE SEQUENCE</scope>
    <source>
        <tissue evidence="2">Fresh leaf tissue</tissue>
    </source>
</reference>
<protein>
    <submittedName>
        <fullName evidence="2">Uncharacterized protein</fullName>
    </submittedName>
</protein>
<evidence type="ECO:0000256" key="1">
    <source>
        <dbReference type="SAM" id="MobiDB-lite"/>
    </source>
</evidence>
<reference evidence="2" key="2">
    <citation type="submission" date="2021-02" db="EMBL/GenBank/DDBJ databases">
        <authorList>
            <person name="Kimball J.A."/>
            <person name="Haas M.W."/>
            <person name="Macchietto M."/>
            <person name="Kono T."/>
            <person name="Duquette J."/>
            <person name="Shao M."/>
        </authorList>
    </citation>
    <scope>NUCLEOTIDE SEQUENCE</scope>
    <source>
        <tissue evidence="2">Fresh leaf tissue</tissue>
    </source>
</reference>
<dbReference type="AlphaFoldDB" id="A0A8J6BSK2"/>
<dbReference type="EMBL" id="JAAALK010000080">
    <property type="protein sequence ID" value="KAG8094947.1"/>
    <property type="molecule type" value="Genomic_DNA"/>
</dbReference>